<organism evidence="1 2">
    <name type="scientific">Xanthomonas oryzae pv. oryzae (strain KACC10331 / KXO85)</name>
    <dbReference type="NCBI Taxonomy" id="291331"/>
    <lineage>
        <taxon>Bacteria</taxon>
        <taxon>Pseudomonadati</taxon>
        <taxon>Pseudomonadota</taxon>
        <taxon>Gammaproteobacteria</taxon>
        <taxon>Lysobacterales</taxon>
        <taxon>Lysobacteraceae</taxon>
        <taxon>Xanthomonas</taxon>
    </lineage>
</organism>
<dbReference type="HOGENOM" id="CLU_082950_0_0_6"/>
<evidence type="ECO:0000313" key="2">
    <source>
        <dbReference type="Proteomes" id="UP000006735"/>
    </source>
</evidence>
<protein>
    <submittedName>
        <fullName evidence="1">Transmembrane protein</fullName>
    </submittedName>
</protein>
<dbReference type="EMBL" id="AE013598">
    <property type="protein sequence ID" value="AAW76737.1"/>
    <property type="molecule type" value="Genomic_DNA"/>
</dbReference>
<dbReference type="NCBIfam" id="TIGR03352">
    <property type="entry name" value="VI_chp_3"/>
    <property type="match status" value="1"/>
</dbReference>
<evidence type="ECO:0000313" key="1">
    <source>
        <dbReference type="EMBL" id="AAW76737.1"/>
    </source>
</evidence>
<dbReference type="Pfam" id="PF12790">
    <property type="entry name" value="T6SS-SciN"/>
    <property type="match status" value="1"/>
</dbReference>
<gene>
    <name evidence="1" type="ordered locus">XOO3483</name>
</gene>
<reference evidence="1 2" key="1">
    <citation type="journal article" date="2005" name="Nucleic Acids Res.">
        <title>The genome sequence of Xanthomonas oryzae pathovar oryzae KACC10331, the bacterial blight pathogen of rice.</title>
        <authorList>
            <person name="Lee B.M."/>
            <person name="Park Y.J."/>
            <person name="Park D.S."/>
            <person name="Kang H.W."/>
            <person name="Kim J.G."/>
            <person name="Song E.S."/>
            <person name="Park I.C."/>
            <person name="Yoon U.H."/>
            <person name="Hahn J.H."/>
            <person name="Koo B.S."/>
            <person name="Lee G.B."/>
            <person name="Kim H."/>
            <person name="Park H.S."/>
            <person name="Yoon K.O."/>
            <person name="Kim J.H."/>
            <person name="Jung C.H."/>
            <person name="Koh N.H."/>
            <person name="Seo J.S."/>
            <person name="Go S.J."/>
        </authorList>
    </citation>
    <scope>NUCLEOTIDE SEQUENCE [LARGE SCALE GENOMIC DNA]</scope>
    <source>
        <strain evidence="2">KACC10331 / KXO85</strain>
    </source>
</reference>
<keyword evidence="2" id="KW-1185">Reference proteome</keyword>
<name>Q5GX34_XANOR</name>
<keyword evidence="1" id="KW-0812">Transmembrane</keyword>
<keyword evidence="1" id="KW-0472">Membrane</keyword>
<dbReference type="STRING" id="291331.XOO3483"/>
<dbReference type="PANTHER" id="PTHR37625:SF4">
    <property type="entry name" value="OUTER MEMBRANE LIPOPROTEIN"/>
    <property type="match status" value="1"/>
</dbReference>
<dbReference type="AlphaFoldDB" id="Q5GX34"/>
<dbReference type="Proteomes" id="UP000006735">
    <property type="component" value="Chromosome"/>
</dbReference>
<dbReference type="PANTHER" id="PTHR37625">
    <property type="entry name" value="OUTER MEMBRANE LIPOPROTEIN-RELATED"/>
    <property type="match status" value="1"/>
</dbReference>
<dbReference type="InterPro" id="IPR038706">
    <property type="entry name" value="Type_VI_SciN-like_sf"/>
</dbReference>
<proteinExistence type="predicted"/>
<accession>Q5GX34</accession>
<dbReference type="Gene3D" id="2.60.40.4150">
    <property type="entry name" value="Type VI secretion system, lipoprotein SciN"/>
    <property type="match status" value="1"/>
</dbReference>
<dbReference type="KEGG" id="xoo:XOO3483"/>
<dbReference type="InterPro" id="IPR017734">
    <property type="entry name" value="T6SS_SciN"/>
</dbReference>
<sequence length="217" mass="22764">MAGCGSSSVRHFRTSMNISAHRFNFLLVLIVAALALSGCASGGIGKAMDKTLQAVGIKEAKPEASPMIPLRLFAGSNLNAGSDTHATAAVVKIYHLRSAQRFEQAAFNAFLDQAGEQAALGADLLSVNEIVLTPSARQELNEQMSEGTTTLGVVGLFRAPAEGRWRMAFDTRRKELPTQGITIGIHACALTTASPALVTRLAGDPSSLASVRCAAAR</sequence>